<dbReference type="OrthoDB" id="6136373at2759"/>
<dbReference type="GO" id="GO:0007165">
    <property type="term" value="P:signal transduction"/>
    <property type="evidence" value="ECO:0007669"/>
    <property type="project" value="InterPro"/>
</dbReference>
<proteinExistence type="predicted"/>
<dbReference type="SUPFAM" id="SSF52200">
    <property type="entry name" value="Toll/Interleukin receptor TIR domain"/>
    <property type="match status" value="1"/>
</dbReference>
<evidence type="ECO:0000259" key="1">
    <source>
        <dbReference type="PROSITE" id="PS50104"/>
    </source>
</evidence>
<dbReference type="PANTHER" id="PTHR16253">
    <property type="entry name" value="TETRATRICOPEPTIDE REPEAT PROTEIN 22"/>
    <property type="match status" value="1"/>
</dbReference>
<dbReference type="Proteomes" id="UP000596742">
    <property type="component" value="Unassembled WGS sequence"/>
</dbReference>
<dbReference type="Gene3D" id="3.40.50.10140">
    <property type="entry name" value="Toll/interleukin-1 receptor homology (TIR) domain"/>
    <property type="match status" value="1"/>
</dbReference>
<dbReference type="AlphaFoldDB" id="A0A8B6GT10"/>
<evidence type="ECO:0000313" key="2">
    <source>
        <dbReference type="EMBL" id="VDI68706.1"/>
    </source>
</evidence>
<reference evidence="2" key="1">
    <citation type="submission" date="2018-11" db="EMBL/GenBank/DDBJ databases">
        <authorList>
            <person name="Alioto T."/>
            <person name="Alioto T."/>
        </authorList>
    </citation>
    <scope>NUCLEOTIDE SEQUENCE</scope>
</reference>
<keyword evidence="3" id="KW-1185">Reference proteome</keyword>
<evidence type="ECO:0000313" key="3">
    <source>
        <dbReference type="Proteomes" id="UP000596742"/>
    </source>
</evidence>
<dbReference type="InterPro" id="IPR042342">
    <property type="entry name" value="TTC22"/>
</dbReference>
<organism evidence="2 3">
    <name type="scientific">Mytilus galloprovincialis</name>
    <name type="common">Mediterranean mussel</name>
    <dbReference type="NCBI Taxonomy" id="29158"/>
    <lineage>
        <taxon>Eukaryota</taxon>
        <taxon>Metazoa</taxon>
        <taxon>Spiralia</taxon>
        <taxon>Lophotrochozoa</taxon>
        <taxon>Mollusca</taxon>
        <taxon>Bivalvia</taxon>
        <taxon>Autobranchia</taxon>
        <taxon>Pteriomorphia</taxon>
        <taxon>Mytilida</taxon>
        <taxon>Mytiloidea</taxon>
        <taxon>Mytilidae</taxon>
        <taxon>Mytilinae</taxon>
        <taxon>Mytilus</taxon>
    </lineage>
</organism>
<dbReference type="InterPro" id="IPR000157">
    <property type="entry name" value="TIR_dom"/>
</dbReference>
<dbReference type="PANTHER" id="PTHR16253:SF0">
    <property type="entry name" value="TETRATRICOPEPTIDE REPEAT PROTEIN 22"/>
    <property type="match status" value="1"/>
</dbReference>
<sequence length="788" mass="90680">MEINKSKFDSICPGLFQMQLKLMSTSNQARIENREITLHNAKEKDHPIVHDVIDLMIIVLNNPLRKRRYLPYNIEKLELIMRRNPNHLNTLADLAVLYRNSNLVDKAIPIEEKIDEILKGRDPNDIKEKAVCALEQGYAELFEEYTADGLEAQQKLSECLELIKVEKSTAVGRTKNLLCQGSNNAMGARRLLFQALSSRTTDSFVDKKNSSVEMFAKGMQYLANTSYPKEQYHIWEFYYAMACSRLPGISEAAYNKLSMREKAIQLFWSVIVNLPKDNGCFTIYRARSYAYIGHILISTSDANPKYSLLSNNEQFQSILMSPMLSFELANAELQNDEVILRREGMSLWILVKYGSTRNDEKIYEFLDRADKVLSLSISISPCMHQVTFSTRMKVYLKLSSLQSLPLDRKKDVLKKALEDGKALIKNKMSVRDVYTVAEICQRLAKFPKYYLYGPAAVISNSYLNAALDYLNQCFRAKGYTYQTAYSFGMIYFDMGDFRTATEWHKIALLLSDSLGNIKKLCFSIFRLVDMVDNSLVYDELIHVLTLIARKRKDVEFLRDLVSNFQGKVYLIYFSKFLTFLQTFPLTTPQVEIAKCLETILFRKNVITADQFGATKYSKSTTNHNEYDVNEASLLQRNPIEIEPADVLQNYRFDYCFIMSKVKSGWIQCFLQHQLAIQMVDGDSKFAGFPGIDYESSSSLLKTTIDGINKSRTSILVLSKDLLTREWCLLKPIVTEILQKRSDSLFIILLETCDVPSEIDDTRLSYFDFTDEMNIPFEIQHLKLALLEN</sequence>
<comment type="caution">
    <text evidence="2">The sequence shown here is derived from an EMBL/GenBank/DDBJ whole genome shotgun (WGS) entry which is preliminary data.</text>
</comment>
<feature type="domain" description="TIR" evidence="1">
    <location>
        <begin position="650"/>
        <end position="785"/>
    </location>
</feature>
<gene>
    <name evidence="2" type="ORF">MGAL_10B010170</name>
</gene>
<name>A0A8B6GT10_MYTGA</name>
<dbReference type="PROSITE" id="PS50104">
    <property type="entry name" value="TIR"/>
    <property type="match status" value="1"/>
</dbReference>
<accession>A0A8B6GT10</accession>
<protein>
    <recommendedName>
        <fullName evidence="1">TIR domain-containing protein</fullName>
    </recommendedName>
</protein>
<dbReference type="InterPro" id="IPR035897">
    <property type="entry name" value="Toll_tir_struct_dom_sf"/>
</dbReference>
<dbReference type="EMBL" id="UYJE01008938">
    <property type="protein sequence ID" value="VDI68706.1"/>
    <property type="molecule type" value="Genomic_DNA"/>
</dbReference>